<dbReference type="GO" id="GO:0098552">
    <property type="term" value="C:side of membrane"/>
    <property type="evidence" value="ECO:0007669"/>
    <property type="project" value="UniProtKB-KW"/>
</dbReference>
<dbReference type="AlphaFoldDB" id="A0A067MNK6"/>
<dbReference type="Proteomes" id="UP000027195">
    <property type="component" value="Unassembled WGS sequence"/>
</dbReference>
<proteinExistence type="predicted"/>
<dbReference type="PANTHER" id="PTHR46471:SF2">
    <property type="entry name" value="CHITIN DEACETYLASE-RELATED"/>
    <property type="match status" value="1"/>
</dbReference>
<feature type="signal peptide" evidence="12">
    <location>
        <begin position="1"/>
        <end position="18"/>
    </location>
</feature>
<dbReference type="InParanoid" id="A0A067MNK6"/>
<dbReference type="PANTHER" id="PTHR46471">
    <property type="entry name" value="CHITIN DEACETYLASE"/>
    <property type="match status" value="1"/>
</dbReference>
<name>A0A067MNK6_BOTB1</name>
<evidence type="ECO:0000256" key="7">
    <source>
        <dbReference type="ARBA" id="ARBA00022801"/>
    </source>
</evidence>
<evidence type="ECO:0000256" key="8">
    <source>
        <dbReference type="ARBA" id="ARBA00023136"/>
    </source>
</evidence>
<gene>
    <name evidence="14" type="ORF">BOTBODRAFT_30516</name>
</gene>
<evidence type="ECO:0000313" key="14">
    <source>
        <dbReference type="EMBL" id="KDQ17144.1"/>
    </source>
</evidence>
<reference evidence="15" key="1">
    <citation type="journal article" date="2014" name="Proc. Natl. Acad. Sci. U.S.A.">
        <title>Extensive sampling of basidiomycete genomes demonstrates inadequacy of the white-rot/brown-rot paradigm for wood decay fungi.</title>
        <authorList>
            <person name="Riley R."/>
            <person name="Salamov A.A."/>
            <person name="Brown D.W."/>
            <person name="Nagy L.G."/>
            <person name="Floudas D."/>
            <person name="Held B.W."/>
            <person name="Levasseur A."/>
            <person name="Lombard V."/>
            <person name="Morin E."/>
            <person name="Otillar R."/>
            <person name="Lindquist E.A."/>
            <person name="Sun H."/>
            <person name="LaButti K.M."/>
            <person name="Schmutz J."/>
            <person name="Jabbour D."/>
            <person name="Luo H."/>
            <person name="Baker S.E."/>
            <person name="Pisabarro A.G."/>
            <person name="Walton J.D."/>
            <person name="Blanchette R.A."/>
            <person name="Henrissat B."/>
            <person name="Martin F."/>
            <person name="Cullen D."/>
            <person name="Hibbett D.S."/>
            <person name="Grigoriev I.V."/>
        </authorList>
    </citation>
    <scope>NUCLEOTIDE SEQUENCE [LARGE SCALE GENOMIC DNA]</scope>
    <source>
        <strain evidence="15">FD-172 SS1</strain>
    </source>
</reference>
<feature type="domain" description="NodB homology" evidence="13">
    <location>
        <begin position="40"/>
        <end position="225"/>
    </location>
</feature>
<dbReference type="GO" id="GO:0005975">
    <property type="term" value="P:carbohydrate metabolic process"/>
    <property type="evidence" value="ECO:0007669"/>
    <property type="project" value="InterPro"/>
</dbReference>
<evidence type="ECO:0000313" key="15">
    <source>
        <dbReference type="Proteomes" id="UP000027195"/>
    </source>
</evidence>
<comment type="subcellular location">
    <subcellularLocation>
        <location evidence="2">Cell membrane</location>
        <topology evidence="2">Lipid-anchor</topology>
        <topology evidence="2">GPI-anchor</topology>
    </subcellularLocation>
</comment>
<dbReference type="PROSITE" id="PS51677">
    <property type="entry name" value="NODB"/>
    <property type="match status" value="1"/>
</dbReference>
<dbReference type="SUPFAM" id="SSF88713">
    <property type="entry name" value="Glycoside hydrolase/deacetylase"/>
    <property type="match status" value="1"/>
</dbReference>
<dbReference type="EMBL" id="KL198025">
    <property type="protein sequence ID" value="KDQ17144.1"/>
    <property type="molecule type" value="Genomic_DNA"/>
</dbReference>
<sequence length="260" mass="28593">MKVSTRAYFAATLAVASAAVLPRQDLGAGLNAVTSCTMPNTIALTFDDGPYTWHQKIVDMLEEAGGKGTFFVNGNNYECIYDEDSVTRLQYSYGKGHQIGSHTWRHADLSTLSGDELDTEFTLTDTALGKILGVVPTFMRPPYGSYNDETLQVAANHKQNVIIWDFEDGDSTGSTAEQSKQDYDTLFAKNPSNILTLNHETYQTTAEQVLPYVLNILKNKNYKLVTVAECLGITEIYQDMSTPGTRDDTWACDGTPSPGN</sequence>
<dbReference type="Gene3D" id="3.20.20.370">
    <property type="entry name" value="Glycoside hydrolase/deacetylase"/>
    <property type="match status" value="1"/>
</dbReference>
<keyword evidence="9" id="KW-0119">Carbohydrate metabolism</keyword>
<keyword evidence="3" id="KW-1003">Cell membrane</keyword>
<evidence type="ECO:0000259" key="13">
    <source>
        <dbReference type="PROSITE" id="PS51677"/>
    </source>
</evidence>
<keyword evidence="4" id="KW-0325">Glycoprotein</keyword>
<evidence type="ECO:0000256" key="2">
    <source>
        <dbReference type="ARBA" id="ARBA00004609"/>
    </source>
</evidence>
<dbReference type="GO" id="GO:0016810">
    <property type="term" value="F:hydrolase activity, acting on carbon-nitrogen (but not peptide) bonds"/>
    <property type="evidence" value="ECO:0007669"/>
    <property type="project" value="InterPro"/>
</dbReference>
<keyword evidence="8" id="KW-0472">Membrane</keyword>
<evidence type="ECO:0000256" key="5">
    <source>
        <dbReference type="ARBA" id="ARBA00022723"/>
    </source>
</evidence>
<keyword evidence="6 12" id="KW-0732">Signal</keyword>
<dbReference type="GO" id="GO:0071555">
    <property type="term" value="P:cell wall organization"/>
    <property type="evidence" value="ECO:0007669"/>
    <property type="project" value="UniProtKB-KW"/>
</dbReference>
<evidence type="ECO:0000256" key="1">
    <source>
        <dbReference type="ARBA" id="ARBA00001941"/>
    </source>
</evidence>
<evidence type="ECO:0000256" key="9">
    <source>
        <dbReference type="ARBA" id="ARBA00023277"/>
    </source>
</evidence>
<dbReference type="InterPro" id="IPR011330">
    <property type="entry name" value="Glyco_hydro/deAcase_b/a-brl"/>
</dbReference>
<dbReference type="GO" id="GO:0046872">
    <property type="term" value="F:metal ion binding"/>
    <property type="evidence" value="ECO:0007669"/>
    <property type="project" value="UniProtKB-KW"/>
</dbReference>
<dbReference type="HOGENOM" id="CLU_021264_11_2_1"/>
<dbReference type="InterPro" id="IPR002509">
    <property type="entry name" value="NODB_dom"/>
</dbReference>
<keyword evidence="4" id="KW-0336">GPI-anchor</keyword>
<dbReference type="GO" id="GO:0005886">
    <property type="term" value="C:plasma membrane"/>
    <property type="evidence" value="ECO:0007669"/>
    <property type="project" value="UniProtKB-SubCell"/>
</dbReference>
<keyword evidence="10" id="KW-0449">Lipoprotein</keyword>
<evidence type="ECO:0000256" key="6">
    <source>
        <dbReference type="ARBA" id="ARBA00022729"/>
    </source>
</evidence>
<evidence type="ECO:0000256" key="11">
    <source>
        <dbReference type="ARBA" id="ARBA00023316"/>
    </source>
</evidence>
<evidence type="ECO:0000256" key="12">
    <source>
        <dbReference type="SAM" id="SignalP"/>
    </source>
</evidence>
<evidence type="ECO:0000256" key="10">
    <source>
        <dbReference type="ARBA" id="ARBA00023288"/>
    </source>
</evidence>
<evidence type="ECO:0000256" key="3">
    <source>
        <dbReference type="ARBA" id="ARBA00022475"/>
    </source>
</evidence>
<comment type="cofactor">
    <cofactor evidence="1">
        <name>Co(2+)</name>
        <dbReference type="ChEBI" id="CHEBI:48828"/>
    </cofactor>
</comment>
<dbReference type="STRING" id="930990.A0A067MNK6"/>
<protein>
    <submittedName>
        <fullName evidence="14">Carbohydrate esterase family 4 protein</fullName>
    </submittedName>
</protein>
<feature type="chain" id="PRO_5001641424" evidence="12">
    <location>
        <begin position="19"/>
        <end position="260"/>
    </location>
</feature>
<evidence type="ECO:0000256" key="4">
    <source>
        <dbReference type="ARBA" id="ARBA00022622"/>
    </source>
</evidence>
<keyword evidence="7" id="KW-0378">Hydrolase</keyword>
<organism evidence="14 15">
    <name type="scientific">Botryobasidium botryosum (strain FD-172 SS1)</name>
    <dbReference type="NCBI Taxonomy" id="930990"/>
    <lineage>
        <taxon>Eukaryota</taxon>
        <taxon>Fungi</taxon>
        <taxon>Dikarya</taxon>
        <taxon>Basidiomycota</taxon>
        <taxon>Agaricomycotina</taxon>
        <taxon>Agaricomycetes</taxon>
        <taxon>Cantharellales</taxon>
        <taxon>Botryobasidiaceae</taxon>
        <taxon>Botryobasidium</taxon>
    </lineage>
</organism>
<dbReference type="Pfam" id="PF01522">
    <property type="entry name" value="Polysacc_deac_1"/>
    <property type="match status" value="1"/>
</dbReference>
<keyword evidence="11" id="KW-0961">Cell wall biogenesis/degradation</keyword>
<dbReference type="OrthoDB" id="2125469at2759"/>
<dbReference type="CDD" id="cd10951">
    <property type="entry name" value="CE4_ClCDA_like"/>
    <property type="match status" value="1"/>
</dbReference>
<keyword evidence="15" id="KW-1185">Reference proteome</keyword>
<keyword evidence="5" id="KW-0479">Metal-binding</keyword>
<accession>A0A067MNK6</accession>